<dbReference type="InterPro" id="IPR000073">
    <property type="entry name" value="AB_hydrolase_1"/>
</dbReference>
<organism evidence="2 3">
    <name type="scientific">Mucilaginibacter boryungensis</name>
    <dbReference type="NCBI Taxonomy" id="768480"/>
    <lineage>
        <taxon>Bacteria</taxon>
        <taxon>Pseudomonadati</taxon>
        <taxon>Bacteroidota</taxon>
        <taxon>Sphingobacteriia</taxon>
        <taxon>Sphingobacteriales</taxon>
        <taxon>Sphingobacteriaceae</taxon>
        <taxon>Mucilaginibacter</taxon>
    </lineage>
</organism>
<keyword evidence="3" id="KW-1185">Reference proteome</keyword>
<keyword evidence="2" id="KW-0378">Hydrolase</keyword>
<protein>
    <submittedName>
        <fullName evidence="2">Alpha/beta hydrolase</fullName>
    </submittedName>
</protein>
<dbReference type="Gene3D" id="3.40.50.1820">
    <property type="entry name" value="alpha/beta hydrolase"/>
    <property type="match status" value="1"/>
</dbReference>
<dbReference type="SUPFAM" id="SSF53474">
    <property type="entry name" value="alpha/beta-Hydrolases"/>
    <property type="match status" value="1"/>
</dbReference>
<dbReference type="Pfam" id="PF12697">
    <property type="entry name" value="Abhydrolase_6"/>
    <property type="match status" value="1"/>
</dbReference>
<comment type="caution">
    <text evidence="2">The sequence shown here is derived from an EMBL/GenBank/DDBJ whole genome shotgun (WGS) entry which is preliminary data.</text>
</comment>
<gene>
    <name evidence="2" type="ORF">IRJ18_08115</name>
</gene>
<evidence type="ECO:0000259" key="1">
    <source>
        <dbReference type="Pfam" id="PF12697"/>
    </source>
</evidence>
<reference evidence="2 3" key="1">
    <citation type="submission" date="2020-10" db="EMBL/GenBank/DDBJ databases">
        <title>Mucilaginibacter mali sp. nov., isolated from rhizosphere soil of apple orchard.</title>
        <authorList>
            <person name="Lee J.-S."/>
            <person name="Kim H.S."/>
            <person name="Kim J.-S."/>
        </authorList>
    </citation>
    <scope>NUCLEOTIDE SEQUENCE [LARGE SCALE GENOMIC DNA]</scope>
    <source>
        <strain evidence="2 3">KCTC 23157</strain>
    </source>
</reference>
<feature type="domain" description="AB hydrolase-1" evidence="1">
    <location>
        <begin position="4"/>
        <end position="209"/>
    </location>
</feature>
<dbReference type="GO" id="GO:0016787">
    <property type="term" value="F:hydrolase activity"/>
    <property type="evidence" value="ECO:0007669"/>
    <property type="project" value="UniProtKB-KW"/>
</dbReference>
<dbReference type="InterPro" id="IPR029058">
    <property type="entry name" value="AB_hydrolase_fold"/>
</dbReference>
<accession>A0ABR9XGL3</accession>
<dbReference type="RefSeq" id="WP_194105689.1">
    <property type="nucleotide sequence ID" value="NZ_JADFFM010000001.1"/>
</dbReference>
<proteinExistence type="predicted"/>
<evidence type="ECO:0000313" key="2">
    <source>
        <dbReference type="EMBL" id="MBE9666322.1"/>
    </source>
</evidence>
<name>A0ABR9XGL3_9SPHI</name>
<dbReference type="Proteomes" id="UP000632774">
    <property type="component" value="Unassembled WGS sequence"/>
</dbReference>
<sequence>MSRIFLIPGLGADKRIYKNINPGSAADELIYIDWLKPAKTDTLTTYAQKLIDEYDITPGAVVIGNSLGGMLAVEIANKIQLKKVVLISSIKTANEAPFYFKLFKWVPIHRIIPGSLFSRMGGLIAPLFGKMYSVDAYLFNSMLQNTSPVFIKWAMSAALNWQNKIVPPNLYHITGDRDLIFDHKKIKEPIIIKGGTHIMIFDRAREINQLLKDILSH</sequence>
<evidence type="ECO:0000313" key="3">
    <source>
        <dbReference type="Proteomes" id="UP000632774"/>
    </source>
</evidence>
<dbReference type="EMBL" id="JADFFM010000001">
    <property type="protein sequence ID" value="MBE9666322.1"/>
    <property type="molecule type" value="Genomic_DNA"/>
</dbReference>